<dbReference type="STRING" id="387005.A0A183HS24"/>
<sequence>MTNLRNELTLKVGNIASFRNDQFHELERKKEIQNLDDLSPRSDFEEKLTALKECIADVLEEKLSLEQNDFQQIMINKATQTDDEREEGRHIISINNDDEEEALKCIDKNVLLLKQEIDNFDNNHADRNCSTSSGQIWRSKSSSEVWNLRAELAFLKKQIKDEEMDRKNLQNHIQMLQATIQENEEILDLIKEKEKNAKANDNRDLDKNLNPFVEQIEKLKMELENVREYGEQYKRKVEERDLDIASLKKDIENLTNDIISSRARLDENSRLEERNRLIEFENKNLRDECSSLKAKLTKLKNQLVEVENETITKHADEVKNLSQQLDKARQACELSGAEMDRLREQSENLSKEVNHLRNFLNIANTEKEQLKTEAAEQLKEMEQLLR</sequence>
<reference evidence="2 3" key="2">
    <citation type="submission" date="2018-11" db="EMBL/GenBank/DDBJ databases">
        <authorList>
            <consortium name="Pathogen Informatics"/>
        </authorList>
    </citation>
    <scope>NUCLEOTIDE SEQUENCE [LARGE SCALE GENOMIC DNA]</scope>
</reference>
<evidence type="ECO:0000313" key="3">
    <source>
        <dbReference type="Proteomes" id="UP000267606"/>
    </source>
</evidence>
<dbReference type="Gene3D" id="1.10.287.1490">
    <property type="match status" value="1"/>
</dbReference>
<evidence type="ECO:0000256" key="1">
    <source>
        <dbReference type="SAM" id="Coils"/>
    </source>
</evidence>
<dbReference type="Proteomes" id="UP000267606">
    <property type="component" value="Unassembled WGS sequence"/>
</dbReference>
<dbReference type="AlphaFoldDB" id="A0A183HS24"/>
<proteinExistence type="predicted"/>
<dbReference type="EMBL" id="UZAJ01013535">
    <property type="protein sequence ID" value="VDO67282.1"/>
    <property type="molecule type" value="Genomic_DNA"/>
</dbReference>
<dbReference type="WBParaSite" id="OFLC_0001028501-mRNA-1">
    <property type="protein sequence ID" value="OFLC_0001028501-mRNA-1"/>
    <property type="gene ID" value="OFLC_0001028501"/>
</dbReference>
<evidence type="ECO:0000313" key="2">
    <source>
        <dbReference type="EMBL" id="VDO67282.1"/>
    </source>
</evidence>
<name>A0A183HS24_9BILA</name>
<protein>
    <submittedName>
        <fullName evidence="4">GRIP domain-containing protein</fullName>
    </submittedName>
</protein>
<accession>A0A183HS24</accession>
<gene>
    <name evidence="2" type="ORF">OFLC_LOCUS10283</name>
</gene>
<feature type="coiled-coil region" evidence="1">
    <location>
        <begin position="145"/>
        <end position="384"/>
    </location>
</feature>
<evidence type="ECO:0000313" key="4">
    <source>
        <dbReference type="WBParaSite" id="OFLC_0001028501-mRNA-1"/>
    </source>
</evidence>
<reference evidence="4" key="1">
    <citation type="submission" date="2016-06" db="UniProtKB">
        <authorList>
            <consortium name="WormBaseParasite"/>
        </authorList>
    </citation>
    <scope>IDENTIFICATION</scope>
</reference>
<keyword evidence="1" id="KW-0175">Coiled coil</keyword>
<organism evidence="4">
    <name type="scientific">Onchocerca flexuosa</name>
    <dbReference type="NCBI Taxonomy" id="387005"/>
    <lineage>
        <taxon>Eukaryota</taxon>
        <taxon>Metazoa</taxon>
        <taxon>Ecdysozoa</taxon>
        <taxon>Nematoda</taxon>
        <taxon>Chromadorea</taxon>
        <taxon>Rhabditida</taxon>
        <taxon>Spirurina</taxon>
        <taxon>Spiruromorpha</taxon>
        <taxon>Filarioidea</taxon>
        <taxon>Onchocercidae</taxon>
        <taxon>Onchocerca</taxon>
    </lineage>
</organism>
<keyword evidence="3" id="KW-1185">Reference proteome</keyword>